<evidence type="ECO:0000313" key="2">
    <source>
        <dbReference type="Proteomes" id="UP000821865"/>
    </source>
</evidence>
<evidence type="ECO:0000313" key="1">
    <source>
        <dbReference type="EMBL" id="KAH7960445.1"/>
    </source>
</evidence>
<proteinExistence type="predicted"/>
<sequence length="371" mass="41648">MTTPDLTPGQRQPTDPESNRECKRYKATETDDESAVIDDCDTADIPDLDDEGFRFVRHRKSRTVGIPVIITPVTKAADLKKLNPIAVSTEIEEILGASKVRSRFTAQGALLLDVQTEDHVNALLSCKSISGAAISARVPNSYLQSTSIIRGVPECYTDEELLNYLKPQAIYHAWRVTRRVQTSESKWESRRTRTVVLTLAPNTDRPEKINLGFTRQETIDYVETPRRCFKCQRYGYVAKYCRGDQRLCKRFDFVRDGGFLKVADELIAIGAKQGSISARAVIPHPTTVPRRVSEVANELREAVMPEIQSAMKEGHCSMTLDIWTDDYKKVAYITGTAHYSGLTSQLPNGVCQEIGTRWNSKLAMIKSVQTQ</sequence>
<protein>
    <submittedName>
        <fullName evidence="1">Uncharacterized protein</fullName>
    </submittedName>
</protein>
<name>A0ACB8D7L2_DERSI</name>
<reference evidence="1" key="1">
    <citation type="submission" date="2020-05" db="EMBL/GenBank/DDBJ databases">
        <title>Large-scale comparative analyses of tick genomes elucidate their genetic diversity and vector capacities.</title>
        <authorList>
            <person name="Jia N."/>
            <person name="Wang J."/>
            <person name="Shi W."/>
            <person name="Du L."/>
            <person name="Sun Y."/>
            <person name="Zhan W."/>
            <person name="Jiang J."/>
            <person name="Wang Q."/>
            <person name="Zhang B."/>
            <person name="Ji P."/>
            <person name="Sakyi L.B."/>
            <person name="Cui X."/>
            <person name="Yuan T."/>
            <person name="Jiang B."/>
            <person name="Yang W."/>
            <person name="Lam T.T.-Y."/>
            <person name="Chang Q."/>
            <person name="Ding S."/>
            <person name="Wang X."/>
            <person name="Zhu J."/>
            <person name="Ruan X."/>
            <person name="Zhao L."/>
            <person name="Wei J."/>
            <person name="Que T."/>
            <person name="Du C."/>
            <person name="Cheng J."/>
            <person name="Dai P."/>
            <person name="Han X."/>
            <person name="Huang E."/>
            <person name="Gao Y."/>
            <person name="Liu J."/>
            <person name="Shao H."/>
            <person name="Ye R."/>
            <person name="Li L."/>
            <person name="Wei W."/>
            <person name="Wang X."/>
            <person name="Wang C."/>
            <person name="Yang T."/>
            <person name="Huo Q."/>
            <person name="Li W."/>
            <person name="Guo W."/>
            <person name="Chen H."/>
            <person name="Zhou L."/>
            <person name="Ni X."/>
            <person name="Tian J."/>
            <person name="Zhou Y."/>
            <person name="Sheng Y."/>
            <person name="Liu T."/>
            <person name="Pan Y."/>
            <person name="Xia L."/>
            <person name="Li J."/>
            <person name="Zhao F."/>
            <person name="Cao W."/>
        </authorList>
    </citation>
    <scope>NUCLEOTIDE SEQUENCE</scope>
    <source>
        <strain evidence="1">Dsil-2018</strain>
    </source>
</reference>
<dbReference type="Proteomes" id="UP000821865">
    <property type="component" value="Chromosome 3"/>
</dbReference>
<gene>
    <name evidence="1" type="ORF">HPB49_019937</name>
</gene>
<comment type="caution">
    <text evidence="1">The sequence shown here is derived from an EMBL/GenBank/DDBJ whole genome shotgun (WGS) entry which is preliminary data.</text>
</comment>
<organism evidence="1 2">
    <name type="scientific">Dermacentor silvarum</name>
    <name type="common">Tick</name>
    <dbReference type="NCBI Taxonomy" id="543639"/>
    <lineage>
        <taxon>Eukaryota</taxon>
        <taxon>Metazoa</taxon>
        <taxon>Ecdysozoa</taxon>
        <taxon>Arthropoda</taxon>
        <taxon>Chelicerata</taxon>
        <taxon>Arachnida</taxon>
        <taxon>Acari</taxon>
        <taxon>Parasitiformes</taxon>
        <taxon>Ixodida</taxon>
        <taxon>Ixodoidea</taxon>
        <taxon>Ixodidae</taxon>
        <taxon>Rhipicephalinae</taxon>
        <taxon>Dermacentor</taxon>
    </lineage>
</organism>
<dbReference type="EMBL" id="CM023472">
    <property type="protein sequence ID" value="KAH7960445.1"/>
    <property type="molecule type" value="Genomic_DNA"/>
</dbReference>
<accession>A0ACB8D7L2</accession>
<keyword evidence="2" id="KW-1185">Reference proteome</keyword>